<reference evidence="4 5" key="1">
    <citation type="submission" date="2017-03" db="EMBL/GenBank/DDBJ databases">
        <authorList>
            <person name="Afonso C.L."/>
            <person name="Miller P.J."/>
            <person name="Scott M.A."/>
            <person name="Spackman E."/>
            <person name="Goraichik I."/>
            <person name="Dimitrov K.M."/>
            <person name="Suarez D.L."/>
            <person name="Swayne D.E."/>
        </authorList>
    </citation>
    <scope>NUCLEOTIDE SEQUENCE [LARGE SCALE GENOMIC DNA]</scope>
    <source>
        <strain evidence="4 5">CECT 7680</strain>
    </source>
</reference>
<dbReference type="SUPFAM" id="SSF55729">
    <property type="entry name" value="Acyl-CoA N-acyltransferases (Nat)"/>
    <property type="match status" value="1"/>
</dbReference>
<keyword evidence="2 4" id="KW-0012">Acyltransferase</keyword>
<dbReference type="RefSeq" id="WP_085868578.1">
    <property type="nucleotide sequence ID" value="NZ_FWFQ01000012.1"/>
</dbReference>
<dbReference type="AlphaFoldDB" id="A0A1Y5SIQ8"/>
<sequence length="174" mass="18507">MTVEISAMDRLAGGPDLEALAEVLSACVLDGASVGFILPFGRGKARDFWASRIAPCVASGARRLFGARVEGRLVGTVQLVLDMPENQPHRAEIAKLLVHPQARRRGVARALMAAAEAEARGLGRSLLTLDTRTGDSAEPLYASLGFEVAGVIPGYCRAVDAARLESTTYMFKPL</sequence>
<dbReference type="PROSITE" id="PS51186">
    <property type="entry name" value="GNAT"/>
    <property type="match status" value="1"/>
</dbReference>
<dbReference type="EMBL" id="FWFQ01000012">
    <property type="protein sequence ID" value="SLN40564.1"/>
    <property type="molecule type" value="Genomic_DNA"/>
</dbReference>
<keyword evidence="1 4" id="KW-0808">Transferase</keyword>
<dbReference type="PANTHER" id="PTHR43877">
    <property type="entry name" value="AMINOALKYLPHOSPHONATE N-ACETYLTRANSFERASE-RELATED-RELATED"/>
    <property type="match status" value="1"/>
</dbReference>
<evidence type="ECO:0000256" key="2">
    <source>
        <dbReference type="ARBA" id="ARBA00023315"/>
    </source>
</evidence>
<evidence type="ECO:0000256" key="1">
    <source>
        <dbReference type="ARBA" id="ARBA00022679"/>
    </source>
</evidence>
<protein>
    <submittedName>
        <fullName evidence="4">Acetyltransferase</fullName>
        <ecNumber evidence="4">2.3.1.-</ecNumber>
    </submittedName>
</protein>
<accession>A0A1Y5SIQ8</accession>
<dbReference type="Pfam" id="PF00583">
    <property type="entry name" value="Acetyltransf_1"/>
    <property type="match status" value="1"/>
</dbReference>
<evidence type="ECO:0000313" key="4">
    <source>
        <dbReference type="EMBL" id="SLN40564.1"/>
    </source>
</evidence>
<dbReference type="InterPro" id="IPR050832">
    <property type="entry name" value="Bact_Acetyltransf"/>
</dbReference>
<feature type="domain" description="N-acetyltransferase" evidence="3">
    <location>
        <begin position="3"/>
        <end position="174"/>
    </location>
</feature>
<dbReference type="EC" id="2.3.1.-" evidence="4"/>
<dbReference type="GO" id="GO:0016747">
    <property type="term" value="F:acyltransferase activity, transferring groups other than amino-acyl groups"/>
    <property type="evidence" value="ECO:0007669"/>
    <property type="project" value="InterPro"/>
</dbReference>
<organism evidence="4 5">
    <name type="scientific">Pseudoruegeria aquimaris</name>
    <dbReference type="NCBI Taxonomy" id="393663"/>
    <lineage>
        <taxon>Bacteria</taxon>
        <taxon>Pseudomonadati</taxon>
        <taxon>Pseudomonadota</taxon>
        <taxon>Alphaproteobacteria</taxon>
        <taxon>Rhodobacterales</taxon>
        <taxon>Roseobacteraceae</taxon>
        <taxon>Pseudoruegeria</taxon>
    </lineage>
</organism>
<keyword evidence="5" id="KW-1185">Reference proteome</keyword>
<proteinExistence type="predicted"/>
<dbReference type="InterPro" id="IPR000182">
    <property type="entry name" value="GNAT_dom"/>
</dbReference>
<dbReference type="Proteomes" id="UP000193409">
    <property type="component" value="Unassembled WGS sequence"/>
</dbReference>
<evidence type="ECO:0000313" key="5">
    <source>
        <dbReference type="Proteomes" id="UP000193409"/>
    </source>
</evidence>
<dbReference type="CDD" id="cd04301">
    <property type="entry name" value="NAT_SF"/>
    <property type="match status" value="1"/>
</dbReference>
<gene>
    <name evidence="4" type="primary">ttr</name>
    <name evidence="4" type="ORF">PSA7680_02024</name>
</gene>
<dbReference type="InterPro" id="IPR016181">
    <property type="entry name" value="Acyl_CoA_acyltransferase"/>
</dbReference>
<dbReference type="Gene3D" id="3.40.630.30">
    <property type="match status" value="1"/>
</dbReference>
<name>A0A1Y5SIQ8_9RHOB</name>
<evidence type="ECO:0000259" key="3">
    <source>
        <dbReference type="PROSITE" id="PS51186"/>
    </source>
</evidence>